<dbReference type="InterPro" id="IPR004839">
    <property type="entry name" value="Aminotransferase_I/II_large"/>
</dbReference>
<dbReference type="EMBL" id="SACP01000002">
    <property type="protein sequence ID" value="RVU21019.1"/>
    <property type="molecule type" value="Genomic_DNA"/>
</dbReference>
<dbReference type="Gene3D" id="3.90.1150.10">
    <property type="entry name" value="Aspartate Aminotransferase, domain 1"/>
    <property type="match status" value="1"/>
</dbReference>
<protein>
    <recommendedName>
        <fullName evidence="9">Histidinol-phosphate aminotransferase</fullName>
        <ecNumber evidence="9">2.6.1.9</ecNumber>
    </recommendedName>
    <alternativeName>
        <fullName evidence="9">Imidazole acetol-phosphate transaminase</fullName>
    </alternativeName>
</protein>
<evidence type="ECO:0000256" key="1">
    <source>
        <dbReference type="ARBA" id="ARBA00001933"/>
    </source>
</evidence>
<comment type="catalytic activity">
    <reaction evidence="8 9">
        <text>L-histidinol phosphate + 2-oxoglutarate = 3-(imidazol-4-yl)-2-oxopropyl phosphate + L-glutamate</text>
        <dbReference type="Rhea" id="RHEA:23744"/>
        <dbReference type="ChEBI" id="CHEBI:16810"/>
        <dbReference type="ChEBI" id="CHEBI:29985"/>
        <dbReference type="ChEBI" id="CHEBI:57766"/>
        <dbReference type="ChEBI" id="CHEBI:57980"/>
        <dbReference type="EC" id="2.6.1.9"/>
    </reaction>
</comment>
<evidence type="ECO:0000256" key="9">
    <source>
        <dbReference type="HAMAP-Rule" id="MF_01023"/>
    </source>
</evidence>
<dbReference type="GO" id="GO:0030170">
    <property type="term" value="F:pyridoxal phosphate binding"/>
    <property type="evidence" value="ECO:0007669"/>
    <property type="project" value="InterPro"/>
</dbReference>
<evidence type="ECO:0000256" key="6">
    <source>
        <dbReference type="ARBA" id="ARBA00022679"/>
    </source>
</evidence>
<keyword evidence="6 9" id="KW-0808">Transferase</keyword>
<accession>A0A437PFH0</accession>
<evidence type="ECO:0000256" key="5">
    <source>
        <dbReference type="ARBA" id="ARBA00022576"/>
    </source>
</evidence>
<comment type="similarity">
    <text evidence="3 9">Belongs to the class-II pyridoxal-phosphate-dependent aminotransferase family. Histidinol-phosphate aminotransferase subfamily.</text>
</comment>
<feature type="domain" description="Aminotransferase class I/classII large" evidence="10">
    <location>
        <begin position="33"/>
        <end position="360"/>
    </location>
</feature>
<dbReference type="CDD" id="cd00609">
    <property type="entry name" value="AAT_like"/>
    <property type="match status" value="1"/>
</dbReference>
<keyword evidence="12" id="KW-1185">Reference proteome</keyword>
<proteinExistence type="inferred from homology"/>
<dbReference type="GO" id="GO:0000105">
    <property type="term" value="P:L-histidine biosynthetic process"/>
    <property type="evidence" value="ECO:0007669"/>
    <property type="project" value="UniProtKB-UniRule"/>
</dbReference>
<reference evidence="11 12" key="1">
    <citation type="submission" date="2019-01" db="EMBL/GenBank/DDBJ databases">
        <authorList>
            <person name="Chen W.-M."/>
        </authorList>
    </citation>
    <scope>NUCLEOTIDE SEQUENCE [LARGE SCALE GENOMIC DNA]</scope>
    <source>
        <strain evidence="11 12">TER-1</strain>
    </source>
</reference>
<evidence type="ECO:0000256" key="7">
    <source>
        <dbReference type="ARBA" id="ARBA00022898"/>
    </source>
</evidence>
<comment type="caution">
    <text evidence="11">The sequence shown here is derived from an EMBL/GenBank/DDBJ whole genome shotgun (WGS) entry which is preliminary data.</text>
</comment>
<dbReference type="Proteomes" id="UP000286997">
    <property type="component" value="Unassembled WGS sequence"/>
</dbReference>
<keyword evidence="9" id="KW-0028">Amino-acid biosynthesis</keyword>
<dbReference type="InterPro" id="IPR015424">
    <property type="entry name" value="PyrdxlP-dep_Trfase"/>
</dbReference>
<comment type="subunit">
    <text evidence="4 9">Homodimer.</text>
</comment>
<comment type="cofactor">
    <cofactor evidence="1 9">
        <name>pyridoxal 5'-phosphate</name>
        <dbReference type="ChEBI" id="CHEBI:597326"/>
    </cofactor>
</comment>
<evidence type="ECO:0000259" key="10">
    <source>
        <dbReference type="Pfam" id="PF00155"/>
    </source>
</evidence>
<evidence type="ECO:0000256" key="3">
    <source>
        <dbReference type="ARBA" id="ARBA00007970"/>
    </source>
</evidence>
<gene>
    <name evidence="9" type="primary">hisC</name>
    <name evidence="11" type="ORF">EOE48_02680</name>
</gene>
<feature type="modified residue" description="N6-(pyridoxal phosphate)lysine" evidence="9">
    <location>
        <position position="223"/>
    </location>
</feature>
<dbReference type="InterPro" id="IPR015422">
    <property type="entry name" value="PyrdxlP-dep_Trfase_small"/>
</dbReference>
<dbReference type="HAMAP" id="MF_01023">
    <property type="entry name" value="HisC_aminotrans_2"/>
    <property type="match status" value="1"/>
</dbReference>
<keyword evidence="9" id="KW-0368">Histidine biosynthesis</keyword>
<dbReference type="PANTHER" id="PTHR43643">
    <property type="entry name" value="HISTIDINOL-PHOSPHATE AMINOTRANSFERASE 2"/>
    <property type="match status" value="1"/>
</dbReference>
<dbReference type="Pfam" id="PF00155">
    <property type="entry name" value="Aminotran_1_2"/>
    <property type="match status" value="1"/>
</dbReference>
<keyword evidence="5 9" id="KW-0032">Aminotransferase</keyword>
<dbReference type="PANTHER" id="PTHR43643:SF3">
    <property type="entry name" value="HISTIDINOL-PHOSPHATE AMINOTRANSFERASE"/>
    <property type="match status" value="1"/>
</dbReference>
<dbReference type="InterPro" id="IPR015421">
    <property type="entry name" value="PyrdxlP-dep_Trfase_major"/>
</dbReference>
<dbReference type="GO" id="GO:0004400">
    <property type="term" value="F:histidinol-phosphate transaminase activity"/>
    <property type="evidence" value="ECO:0007669"/>
    <property type="project" value="UniProtKB-UniRule"/>
</dbReference>
<dbReference type="InterPro" id="IPR005861">
    <property type="entry name" value="HisP_aminotrans"/>
</dbReference>
<evidence type="ECO:0000256" key="8">
    <source>
        <dbReference type="ARBA" id="ARBA00047481"/>
    </source>
</evidence>
<dbReference type="Gene3D" id="3.40.640.10">
    <property type="entry name" value="Type I PLP-dependent aspartate aminotransferase-like (Major domain)"/>
    <property type="match status" value="1"/>
</dbReference>
<dbReference type="UniPathway" id="UPA00031">
    <property type="reaction ID" value="UER00012"/>
</dbReference>
<dbReference type="SUPFAM" id="SSF53383">
    <property type="entry name" value="PLP-dependent transferases"/>
    <property type="match status" value="1"/>
</dbReference>
<evidence type="ECO:0000313" key="11">
    <source>
        <dbReference type="EMBL" id="RVU21019.1"/>
    </source>
</evidence>
<dbReference type="InterPro" id="IPR050106">
    <property type="entry name" value="HistidinolP_aminotransfase"/>
</dbReference>
<dbReference type="RefSeq" id="WP_127727238.1">
    <property type="nucleotide sequence ID" value="NZ_SACP01000002.1"/>
</dbReference>
<evidence type="ECO:0000256" key="2">
    <source>
        <dbReference type="ARBA" id="ARBA00005011"/>
    </source>
</evidence>
<comment type="pathway">
    <text evidence="2 9">Amino-acid biosynthesis; L-histidine biosynthesis; L-histidine from 5-phospho-alpha-D-ribose 1-diphosphate: step 7/9.</text>
</comment>
<name>A0A437PFH0_9HYPH</name>
<evidence type="ECO:0000313" key="12">
    <source>
        <dbReference type="Proteomes" id="UP000286997"/>
    </source>
</evidence>
<evidence type="ECO:0000256" key="4">
    <source>
        <dbReference type="ARBA" id="ARBA00011738"/>
    </source>
</evidence>
<dbReference type="OrthoDB" id="9809616at2"/>
<keyword evidence="7 9" id="KW-0663">Pyridoxal phosphate</keyword>
<sequence>MSAAPRPVPRPGVLDIEAYVPGKSAAPAGVKLHKLSSNETPLGASPAAIAAMRAAADGLELYPDGNATALREAIARKYGLDPARIVCGAGSDELLSLLTYAYMGPGDEGLYSQYGFLVYRIAILAAGGTPVVAPERDHRTDVDALLAAVTPRTRIVYLANPNNPTGTYLPFDEVRRLHAGLPKDVLLILDAAYAEYVRRNDYAAGLELVLESENVVMTRTFSKVYGLAALRIGWMVAPEAVADAVNRIRGPFNVGAAAISAGAAAIADDAHLTAALAHNDEWLPKVTKAVEALGLTVTPSVGNFVLIHFPEAPGRTAAEADAFLTARGLILRRVGAYGLPNALRMTIGPAEANEAVIAALTDFVRERADA</sequence>
<dbReference type="AlphaFoldDB" id="A0A437PFH0"/>
<dbReference type="EC" id="2.6.1.9" evidence="9"/>
<organism evidence="11 12">
    <name type="scientific">Methylobacterium oryzihabitans</name>
    <dbReference type="NCBI Taxonomy" id="2499852"/>
    <lineage>
        <taxon>Bacteria</taxon>
        <taxon>Pseudomonadati</taxon>
        <taxon>Pseudomonadota</taxon>
        <taxon>Alphaproteobacteria</taxon>
        <taxon>Hyphomicrobiales</taxon>
        <taxon>Methylobacteriaceae</taxon>
        <taxon>Methylobacterium</taxon>
    </lineage>
</organism>